<accession>A0AAD7SKP1</accession>
<reference evidence="2" key="1">
    <citation type="journal article" date="2023" name="Science">
        <title>Genome structures resolve the early diversification of teleost fishes.</title>
        <authorList>
            <person name="Parey E."/>
            <person name="Louis A."/>
            <person name="Montfort J."/>
            <person name="Bouchez O."/>
            <person name="Roques C."/>
            <person name="Iampietro C."/>
            <person name="Lluch J."/>
            <person name="Castinel A."/>
            <person name="Donnadieu C."/>
            <person name="Desvignes T."/>
            <person name="Floi Bucao C."/>
            <person name="Jouanno E."/>
            <person name="Wen M."/>
            <person name="Mejri S."/>
            <person name="Dirks R."/>
            <person name="Jansen H."/>
            <person name="Henkel C."/>
            <person name="Chen W.J."/>
            <person name="Zahm M."/>
            <person name="Cabau C."/>
            <person name="Klopp C."/>
            <person name="Thompson A.W."/>
            <person name="Robinson-Rechavi M."/>
            <person name="Braasch I."/>
            <person name="Lecointre G."/>
            <person name="Bobe J."/>
            <person name="Postlethwait J.H."/>
            <person name="Berthelot C."/>
            <person name="Roest Crollius H."/>
            <person name="Guiguen Y."/>
        </authorList>
    </citation>
    <scope>NUCLEOTIDE SEQUENCE</scope>
    <source>
        <strain evidence="2">NC1722</strain>
    </source>
</reference>
<proteinExistence type="predicted"/>
<organism evidence="2 3">
    <name type="scientific">Aldrovandia affinis</name>
    <dbReference type="NCBI Taxonomy" id="143900"/>
    <lineage>
        <taxon>Eukaryota</taxon>
        <taxon>Metazoa</taxon>
        <taxon>Chordata</taxon>
        <taxon>Craniata</taxon>
        <taxon>Vertebrata</taxon>
        <taxon>Euteleostomi</taxon>
        <taxon>Actinopterygii</taxon>
        <taxon>Neopterygii</taxon>
        <taxon>Teleostei</taxon>
        <taxon>Notacanthiformes</taxon>
        <taxon>Halosauridae</taxon>
        <taxon>Aldrovandia</taxon>
    </lineage>
</organism>
<comment type="caution">
    <text evidence="2">The sequence shown here is derived from an EMBL/GenBank/DDBJ whole genome shotgun (WGS) entry which is preliminary data.</text>
</comment>
<sequence>MEERQGWWENKRMPIAGLGLVHNRLGGAGLCISALARGARSAERHARRRGPHPEERWHRRMAQSRSATMT</sequence>
<gene>
    <name evidence="2" type="ORF">AAFF_G00341620</name>
</gene>
<dbReference type="AlphaFoldDB" id="A0AAD7SKP1"/>
<evidence type="ECO:0000313" key="3">
    <source>
        <dbReference type="Proteomes" id="UP001221898"/>
    </source>
</evidence>
<dbReference type="EMBL" id="JAINUG010000054">
    <property type="protein sequence ID" value="KAJ8404389.1"/>
    <property type="molecule type" value="Genomic_DNA"/>
</dbReference>
<evidence type="ECO:0000313" key="2">
    <source>
        <dbReference type="EMBL" id="KAJ8404389.1"/>
    </source>
</evidence>
<evidence type="ECO:0000256" key="1">
    <source>
        <dbReference type="SAM" id="MobiDB-lite"/>
    </source>
</evidence>
<dbReference type="Proteomes" id="UP001221898">
    <property type="component" value="Unassembled WGS sequence"/>
</dbReference>
<keyword evidence="3" id="KW-1185">Reference proteome</keyword>
<name>A0AAD7SKP1_9TELE</name>
<feature type="region of interest" description="Disordered" evidence="1">
    <location>
        <begin position="40"/>
        <end position="70"/>
    </location>
</feature>
<protein>
    <submittedName>
        <fullName evidence="2">Uncharacterized protein</fullName>
    </submittedName>
</protein>